<protein>
    <recommendedName>
        <fullName evidence="3">DUF2584 domain-containing protein</fullName>
    </recommendedName>
</protein>
<comment type="caution">
    <text evidence="1">The sequence shown here is derived from an EMBL/GenBank/DDBJ whole genome shotgun (WGS) entry which is preliminary data.</text>
</comment>
<gene>
    <name evidence="1" type="ORF">N782_20830</name>
</gene>
<evidence type="ECO:0008006" key="3">
    <source>
        <dbReference type="Google" id="ProtNLM"/>
    </source>
</evidence>
<dbReference type="SUPFAM" id="SSF88697">
    <property type="entry name" value="PUA domain-like"/>
    <property type="match status" value="1"/>
</dbReference>
<dbReference type="RefSeq" id="WP_036823622.1">
    <property type="nucleotide sequence ID" value="NZ_AVBF01000078.1"/>
</dbReference>
<dbReference type="InterPro" id="IPR019699">
    <property type="entry name" value="DUF2584"/>
</dbReference>
<dbReference type="Gene3D" id="2.40.240.20">
    <property type="entry name" value="Hypothetical PUA domain-like, domain 1"/>
    <property type="match status" value="1"/>
</dbReference>
<dbReference type="InterPro" id="IPR015947">
    <property type="entry name" value="PUA-like_sf"/>
</dbReference>
<dbReference type="Proteomes" id="UP000030147">
    <property type="component" value="Unassembled WGS sequence"/>
</dbReference>
<proteinExistence type="predicted"/>
<sequence>MSMPLSLEWCIITHGEEVRVEEKENTFTLKVDGYQLFPIDQFIDIKRTEQAEQIGTAKVIEMSWFSCTTVITYELISLYNVN</sequence>
<dbReference type="Pfam" id="PF10763">
    <property type="entry name" value="DUF2584"/>
    <property type="match status" value="1"/>
</dbReference>
<evidence type="ECO:0000313" key="1">
    <source>
        <dbReference type="EMBL" id="KGP71189.1"/>
    </source>
</evidence>
<dbReference type="AlphaFoldDB" id="A0A0A2T6Q9"/>
<accession>A0A0A2T6Q9</accession>
<evidence type="ECO:0000313" key="2">
    <source>
        <dbReference type="Proteomes" id="UP000030147"/>
    </source>
</evidence>
<dbReference type="EMBL" id="AVBF01000078">
    <property type="protein sequence ID" value="KGP71189.1"/>
    <property type="molecule type" value="Genomic_DNA"/>
</dbReference>
<keyword evidence="2" id="KW-1185">Reference proteome</keyword>
<dbReference type="eggNOG" id="ENOG5032SFQ">
    <property type="taxonomic scope" value="Bacteria"/>
</dbReference>
<organism evidence="1 2">
    <name type="scientific">Pontibacillus yanchengensis Y32</name>
    <dbReference type="NCBI Taxonomy" id="1385514"/>
    <lineage>
        <taxon>Bacteria</taxon>
        <taxon>Bacillati</taxon>
        <taxon>Bacillota</taxon>
        <taxon>Bacilli</taxon>
        <taxon>Bacillales</taxon>
        <taxon>Bacillaceae</taxon>
        <taxon>Pontibacillus</taxon>
    </lineage>
</organism>
<name>A0A0A2T6Q9_9BACI</name>
<dbReference type="STRING" id="1385514.N782_20830"/>
<dbReference type="OrthoDB" id="2361576at2"/>
<reference evidence="1 2" key="1">
    <citation type="journal article" date="2015" name="Stand. Genomic Sci.">
        <title>High quality draft genome sequence of the moderately halophilic bacterium Pontibacillus yanchengensis Y32(T) and comparison among Pontibacillus genomes.</title>
        <authorList>
            <person name="Huang J."/>
            <person name="Qiao Z.X."/>
            <person name="Tang J.W."/>
            <person name="Wang G."/>
        </authorList>
    </citation>
    <scope>NUCLEOTIDE SEQUENCE [LARGE SCALE GENOMIC DNA]</scope>
    <source>
        <strain evidence="1 2">Y32</strain>
    </source>
</reference>